<keyword evidence="15" id="KW-0443">Lipid metabolism</keyword>
<keyword evidence="18" id="KW-0628">Postsynaptic cell membrane</keyword>
<evidence type="ECO:0000256" key="2">
    <source>
        <dbReference type="ARBA" id="ARBA00004332"/>
    </source>
</evidence>
<feature type="transmembrane region" description="Helical" evidence="34">
    <location>
        <begin position="18"/>
        <end position="40"/>
    </location>
</feature>
<feature type="region of interest" description="Disordered" evidence="33">
    <location>
        <begin position="1029"/>
        <end position="1084"/>
    </location>
</feature>
<proteinExistence type="inferred from homology"/>
<comment type="catalytic activity">
    <reaction evidence="20">
        <text>a 1,2-diacyl-sn-glycerol + H2O = a 2-acylglycerol + a fatty acid + H(+)</text>
        <dbReference type="Rhea" id="RHEA:33275"/>
        <dbReference type="ChEBI" id="CHEBI:15377"/>
        <dbReference type="ChEBI" id="CHEBI:15378"/>
        <dbReference type="ChEBI" id="CHEBI:17389"/>
        <dbReference type="ChEBI" id="CHEBI:17815"/>
        <dbReference type="ChEBI" id="CHEBI:28868"/>
        <dbReference type="EC" id="3.1.1.116"/>
    </reaction>
    <physiologicalReaction direction="left-to-right" evidence="20">
        <dbReference type="Rhea" id="RHEA:33276"/>
    </physiologicalReaction>
</comment>
<keyword evidence="19" id="KW-0966">Cell projection</keyword>
<keyword evidence="6" id="KW-0597">Phosphoprotein</keyword>
<evidence type="ECO:0000256" key="19">
    <source>
        <dbReference type="ARBA" id="ARBA00023273"/>
    </source>
</evidence>
<dbReference type="Gene3D" id="3.40.50.1820">
    <property type="entry name" value="alpha/beta hydrolase"/>
    <property type="match status" value="1"/>
</dbReference>
<feature type="compositionally biased region" description="Acidic residues" evidence="33">
    <location>
        <begin position="1031"/>
        <end position="1043"/>
    </location>
</feature>
<keyword evidence="14" id="KW-0770">Synapse</keyword>
<evidence type="ECO:0000256" key="10">
    <source>
        <dbReference type="ARBA" id="ARBA00022801"/>
    </source>
</evidence>
<dbReference type="GO" id="GO:0032591">
    <property type="term" value="C:dendritic spine membrane"/>
    <property type="evidence" value="ECO:0007669"/>
    <property type="project" value="UniProtKB-SubCell"/>
</dbReference>
<organism evidence="36 37">
    <name type="scientific">Potamilus streckersoni</name>
    <dbReference type="NCBI Taxonomy" id="2493646"/>
    <lineage>
        <taxon>Eukaryota</taxon>
        <taxon>Metazoa</taxon>
        <taxon>Spiralia</taxon>
        <taxon>Lophotrochozoa</taxon>
        <taxon>Mollusca</taxon>
        <taxon>Bivalvia</taxon>
        <taxon>Autobranchia</taxon>
        <taxon>Heteroconchia</taxon>
        <taxon>Palaeoheterodonta</taxon>
        <taxon>Unionida</taxon>
        <taxon>Unionoidea</taxon>
        <taxon>Unionidae</taxon>
        <taxon>Ambleminae</taxon>
        <taxon>Lampsilini</taxon>
        <taxon>Potamilus</taxon>
    </lineage>
</organism>
<evidence type="ECO:0000259" key="35">
    <source>
        <dbReference type="Pfam" id="PF01764"/>
    </source>
</evidence>
<dbReference type="Proteomes" id="UP001195483">
    <property type="component" value="Unassembled WGS sequence"/>
</dbReference>
<dbReference type="SUPFAM" id="SSF53474">
    <property type="entry name" value="alpha/beta-Hydrolases"/>
    <property type="match status" value="1"/>
</dbReference>
<comment type="subunit">
    <text evidence="29">Interacts (via C-terminal) with CAMK2A; leading to the phosphorylation and inhibition of DAGLA enzymatic activity. Interacts (via PPXXF motif) with HOMER1 and HOMER2; this interaction is required for DAGLA membrane localization.</text>
</comment>
<reference evidence="36" key="3">
    <citation type="submission" date="2023-05" db="EMBL/GenBank/DDBJ databases">
        <authorList>
            <person name="Smith C.H."/>
        </authorList>
    </citation>
    <scope>NUCLEOTIDE SEQUENCE</scope>
    <source>
        <strain evidence="36">CHS0354</strain>
        <tissue evidence="36">Mantle</tissue>
    </source>
</reference>
<feature type="domain" description="Fungal lipase-type" evidence="35">
    <location>
        <begin position="402"/>
        <end position="538"/>
    </location>
</feature>
<keyword evidence="16 34" id="KW-0472">Membrane</keyword>
<comment type="catalytic activity">
    <reaction evidence="27">
        <text>1-octadecanoyl-2-(5Z,8Z,11Z,14Z-eicosatetraenoyl)-sn-glycerol + H2O = 2-(5Z,8Z,11Z,14Z-eicosatetraenoyl)-glycerol + octadecanoate + H(+)</text>
        <dbReference type="Rhea" id="RHEA:38507"/>
        <dbReference type="ChEBI" id="CHEBI:15377"/>
        <dbReference type="ChEBI" id="CHEBI:15378"/>
        <dbReference type="ChEBI" id="CHEBI:25629"/>
        <dbReference type="ChEBI" id="CHEBI:52392"/>
        <dbReference type="ChEBI" id="CHEBI:75728"/>
    </reaction>
    <physiologicalReaction direction="left-to-right" evidence="27">
        <dbReference type="Rhea" id="RHEA:38508"/>
    </physiologicalReaction>
</comment>
<evidence type="ECO:0000256" key="18">
    <source>
        <dbReference type="ARBA" id="ARBA00023257"/>
    </source>
</evidence>
<keyword evidence="12" id="KW-0442">Lipid degradation</keyword>
<sequence>MPGIVVFRRRWSAGSDDLVVPAVFLLFLHVVWLLAISVIYAHGEFNLQQTCSADLKNHLLGYLIILSVCIVLETLIMGVSVRGGILDTQPRASMQYLLYARLVVLFGEIAWLVVGIKWLVDYYTICGPDPARKAVLGIVVCNCCLMLSVVISLWCTFDYAGAKWVKMKRYQESMKEKARRARRSGSARRNWRQRKAIRAYEESWDRRFRLLCCCVERKGRNKNSMTEIAQIFTEFFRDLDVVPSDVIAGLVLLRRYQKLRMVNTIEQETNDIYQYLSGIPITPRTEFLQLGQPEVLAQYKQVIHYMRFALAAYGWPIYMMMNTGTGLCKMLPHFSCCCYCRCCCPQREQNYVIEDNCCECNSVALKKVSGLSDAELVYITYHVDIGETPFYVALDTKYKKIVVSVRGTLSLQDVLTDLKADAETIPTQPLREDWVGHKGMVQAAIYIRKKLKEDQLLEKAFEKAKSTSSENYDIVLVGHSLGAGTAAILAILLQPEYPGLHCYAYSPPGGLLSLNCVEETRHFITSVVLGKDVVPRIGLPQMELLRTDLINIIKKSKNPKWKIILKALCCGSESAAHFTYGEVKDDMARNVTAHPSDEQIGLSAHKPLFPPGKIILVVRNHPEEKGSCCQSSEPVYQAVWADNSDFQEVLISPTMVNDHMPDNVMEGLEKVLVNVAPPEPMRLMSEQESKALLVHDISPNSVGVPEFPDKTIPNSDFLVNNLKMETVRSISWDMSTIEDKFITLERLESDEQQSYPSKNIQPHSELDLMTSDWFQAPLASPETLSEVSSLGNSSRSSSVKDSIQKAAELVTIKLETIQQSPEMCANAKQVESVDASNYSYSAREVSIDVLNKCDVANIGQLFDDTIVSGVNHVKNSAIQPESSLVNKIDNGSVGSESSSSVILFPPQEAVIEDKSYHYDTYDRHSPDHCTQYGYGNPNEHYSAAGIGYPHGFGAYHPPVKHQYPSIIAHSRSESKLPHKPLLNSQSDSHLQTLLHKYQMKRSTEQRDIAHLQDSTYVFEAGALHTIKTLPEIDDTANENEEVEENNRSNMPQSYSISSHADSSDYRLSSQSDEIMDCPIGEMDV</sequence>
<evidence type="ECO:0000256" key="7">
    <source>
        <dbReference type="ARBA" id="ARBA00022692"/>
    </source>
</evidence>
<dbReference type="GO" id="GO:0004465">
    <property type="term" value="F:lipoprotein lipase activity"/>
    <property type="evidence" value="ECO:0007669"/>
    <property type="project" value="TreeGrafter"/>
</dbReference>
<evidence type="ECO:0000256" key="3">
    <source>
        <dbReference type="ARBA" id="ARBA00004520"/>
    </source>
</evidence>
<evidence type="ECO:0000256" key="28">
    <source>
        <dbReference type="ARBA" id="ARBA00052463"/>
    </source>
</evidence>
<keyword evidence="10" id="KW-0378">Hydrolase</keyword>
<evidence type="ECO:0000256" key="25">
    <source>
        <dbReference type="ARBA" id="ARBA00050709"/>
    </source>
</evidence>
<evidence type="ECO:0000256" key="26">
    <source>
        <dbReference type="ARBA" id="ARBA00050861"/>
    </source>
</evidence>
<dbReference type="InterPro" id="IPR052214">
    <property type="entry name" value="DAG_Lipase-Related"/>
</dbReference>
<dbReference type="GO" id="GO:0098921">
    <property type="term" value="P:retrograde trans-synaptic signaling by endocannabinoid"/>
    <property type="evidence" value="ECO:0007669"/>
    <property type="project" value="UniProtKB-ARBA"/>
</dbReference>
<dbReference type="GO" id="GO:0019369">
    <property type="term" value="P:arachidonate metabolic process"/>
    <property type="evidence" value="ECO:0007669"/>
    <property type="project" value="TreeGrafter"/>
</dbReference>
<reference evidence="36" key="1">
    <citation type="journal article" date="2021" name="Genome Biol. Evol.">
        <title>A High-Quality Reference Genome for a Parasitic Bivalve with Doubly Uniparental Inheritance (Bivalvia: Unionida).</title>
        <authorList>
            <person name="Smith C.H."/>
        </authorList>
    </citation>
    <scope>NUCLEOTIDE SEQUENCE</scope>
    <source>
        <strain evidence="36">CHS0354</strain>
    </source>
</reference>
<evidence type="ECO:0000256" key="22">
    <source>
        <dbReference type="ARBA" id="ARBA00037872"/>
    </source>
</evidence>
<keyword evidence="37" id="KW-1185">Reference proteome</keyword>
<comment type="caution">
    <text evidence="36">The sequence shown here is derived from an EMBL/GenBank/DDBJ whole genome shotgun (WGS) entry which is preliminary data.</text>
</comment>
<evidence type="ECO:0000256" key="16">
    <source>
        <dbReference type="ARBA" id="ARBA00023136"/>
    </source>
</evidence>
<dbReference type="GO" id="GO:0047372">
    <property type="term" value="F:monoacylglycerol lipase activity"/>
    <property type="evidence" value="ECO:0007669"/>
    <property type="project" value="UniProtKB-ARBA"/>
</dbReference>
<dbReference type="GO" id="GO:0046872">
    <property type="term" value="F:metal ion binding"/>
    <property type="evidence" value="ECO:0007669"/>
    <property type="project" value="UniProtKB-KW"/>
</dbReference>
<evidence type="ECO:0000256" key="11">
    <source>
        <dbReference type="ARBA" id="ARBA00022837"/>
    </source>
</evidence>
<evidence type="ECO:0000256" key="9">
    <source>
        <dbReference type="ARBA" id="ARBA00022753"/>
    </source>
</evidence>
<keyword evidence="11" id="KW-0106">Calcium</keyword>
<evidence type="ECO:0000256" key="24">
    <source>
        <dbReference type="ARBA" id="ARBA00050486"/>
    </source>
</evidence>
<evidence type="ECO:0000256" key="29">
    <source>
        <dbReference type="ARBA" id="ARBA00063298"/>
    </source>
</evidence>
<evidence type="ECO:0000256" key="23">
    <source>
        <dbReference type="ARBA" id="ARBA00048382"/>
    </source>
</evidence>
<comment type="catalytic activity">
    <reaction evidence="23">
        <text>1,2-di-(9Z-octadecenoyl)-sn-glycerol + H2O = 2-(9Z-octadecenoyl)-glycerol + (9Z)-octadecenoate + H(+)</text>
        <dbReference type="Rhea" id="RHEA:38511"/>
        <dbReference type="ChEBI" id="CHEBI:15377"/>
        <dbReference type="ChEBI" id="CHEBI:15378"/>
        <dbReference type="ChEBI" id="CHEBI:30823"/>
        <dbReference type="ChEBI" id="CHEBI:52333"/>
        <dbReference type="ChEBI" id="CHEBI:73990"/>
    </reaction>
    <physiologicalReaction direction="left-to-right" evidence="23">
        <dbReference type="Rhea" id="RHEA:38512"/>
    </physiologicalReaction>
</comment>
<evidence type="ECO:0000256" key="8">
    <source>
        <dbReference type="ARBA" id="ARBA00022723"/>
    </source>
</evidence>
<comment type="catalytic activity">
    <reaction evidence="24">
        <text>1-(9Z-octadecenoyl)-2-octadecanoyl-sn-glycerol + H2O = 2-octadecanoylglycerol + (9Z)-octadecenoate + H(+)</text>
        <dbReference type="Rhea" id="RHEA:38519"/>
        <dbReference type="ChEBI" id="CHEBI:15377"/>
        <dbReference type="ChEBI" id="CHEBI:15378"/>
        <dbReference type="ChEBI" id="CHEBI:30823"/>
        <dbReference type="ChEBI" id="CHEBI:75448"/>
        <dbReference type="ChEBI" id="CHEBI:75456"/>
    </reaction>
    <physiologicalReaction direction="left-to-right" evidence="24">
        <dbReference type="Rhea" id="RHEA:38520"/>
    </physiologicalReaction>
</comment>
<dbReference type="PANTHER" id="PTHR45792">
    <property type="entry name" value="DIACYLGLYCEROL LIPASE HOMOLOG-RELATED"/>
    <property type="match status" value="1"/>
</dbReference>
<evidence type="ECO:0000256" key="32">
    <source>
        <dbReference type="ARBA" id="ARBA00082132"/>
    </source>
</evidence>
<dbReference type="AlphaFoldDB" id="A0AAE0SNM6"/>
<evidence type="ECO:0000313" key="36">
    <source>
        <dbReference type="EMBL" id="KAK3595239.1"/>
    </source>
</evidence>
<name>A0AAE0SNM6_9BIVA</name>
<evidence type="ECO:0000256" key="31">
    <source>
        <dbReference type="ARBA" id="ARBA00081678"/>
    </source>
</evidence>
<feature type="transmembrane region" description="Helical" evidence="34">
    <location>
        <begin position="96"/>
        <end position="114"/>
    </location>
</feature>
<dbReference type="EC" id="3.1.1.116" evidence="21"/>
<comment type="catalytic activity">
    <reaction evidence="26">
        <text>1-(9Z-octadecenoyl)-2-(5Z,8Z,11Z,14Z-eicosatetraenoyl)-sn-glycerol + H2O = 2-(5Z,8Z,11Z,14Z-eicosatetraenoyl)-glycerol + (9Z)-octadecenoate + H(+)</text>
        <dbReference type="Rhea" id="RHEA:38515"/>
        <dbReference type="ChEBI" id="CHEBI:15377"/>
        <dbReference type="ChEBI" id="CHEBI:15378"/>
        <dbReference type="ChEBI" id="CHEBI:30823"/>
        <dbReference type="ChEBI" id="CHEBI:52392"/>
        <dbReference type="ChEBI" id="CHEBI:75449"/>
    </reaction>
    <physiologicalReaction direction="left-to-right" evidence="26">
        <dbReference type="Rhea" id="RHEA:38516"/>
    </physiologicalReaction>
</comment>
<comment type="catalytic activity">
    <reaction evidence="28">
        <text>1-(9Z-octadecenoyl)-2-O-(5Z,8Z,11Z,14Z-eicosatetraenyl)-sn-glycerol + H2O = 2-O-(5Z,8Z,11Z,14Z)-eicosatetraenylglycerol + (9Z)-octadecenoate + H(+)</text>
        <dbReference type="Rhea" id="RHEA:38527"/>
        <dbReference type="ChEBI" id="CHEBI:15377"/>
        <dbReference type="ChEBI" id="CHEBI:15378"/>
        <dbReference type="ChEBI" id="CHEBI:30823"/>
        <dbReference type="ChEBI" id="CHEBI:75913"/>
        <dbReference type="ChEBI" id="CHEBI:75914"/>
    </reaction>
    <physiologicalReaction direction="left-to-right" evidence="28">
        <dbReference type="Rhea" id="RHEA:38528"/>
    </physiologicalReaction>
</comment>
<accession>A0AAE0SNM6</accession>
<feature type="transmembrane region" description="Helical" evidence="34">
    <location>
        <begin position="134"/>
        <end position="160"/>
    </location>
</feature>
<keyword evidence="5" id="KW-1003">Cell membrane</keyword>
<dbReference type="Pfam" id="PF01764">
    <property type="entry name" value="Lipase_3"/>
    <property type="match status" value="1"/>
</dbReference>
<comment type="similarity">
    <text evidence="4">Belongs to the AB hydrolase superfamily. Lipase family.</text>
</comment>
<dbReference type="InterPro" id="IPR002921">
    <property type="entry name" value="Fungal_lipase-type"/>
</dbReference>
<keyword evidence="17" id="KW-0325">Glycoprotein</keyword>
<evidence type="ECO:0000256" key="6">
    <source>
        <dbReference type="ARBA" id="ARBA00022553"/>
    </source>
</evidence>
<gene>
    <name evidence="36" type="ORF">CHS0354_021556</name>
</gene>
<feature type="transmembrane region" description="Helical" evidence="34">
    <location>
        <begin position="60"/>
        <end position="84"/>
    </location>
</feature>
<dbReference type="GO" id="GO:0031901">
    <property type="term" value="C:early endosome membrane"/>
    <property type="evidence" value="ECO:0007669"/>
    <property type="project" value="UniProtKB-SubCell"/>
</dbReference>
<comment type="catalytic activity">
    <reaction evidence="25">
        <text>1-(9Z-octadecenoyl)-2-(9Z,12Z-octadecadienoyl)-sn-glycerol + H2O = 2-(9Z,12Z-octadecadienoyl)-glycerol + (9Z)-octadecenoate + H(+)</text>
        <dbReference type="Rhea" id="RHEA:38523"/>
        <dbReference type="ChEBI" id="CHEBI:15377"/>
        <dbReference type="ChEBI" id="CHEBI:15378"/>
        <dbReference type="ChEBI" id="CHEBI:30823"/>
        <dbReference type="ChEBI" id="CHEBI:75450"/>
        <dbReference type="ChEBI" id="CHEBI:75457"/>
    </reaction>
    <physiologicalReaction direction="left-to-right" evidence="25">
        <dbReference type="Rhea" id="RHEA:38524"/>
    </physiologicalReaction>
</comment>
<comment type="subcellular location">
    <subcellularLocation>
        <location evidence="2">Cell projection</location>
        <location evidence="2">Dendritic spine membrane</location>
        <topology evidence="2">Multi-pass membrane protein</topology>
    </subcellularLocation>
    <subcellularLocation>
        <location evidence="3">Early endosome membrane</location>
        <topology evidence="3">Multi-pass membrane protein</topology>
    </subcellularLocation>
    <subcellularLocation>
        <location evidence="22">Postsynaptic density membrane</location>
        <topology evidence="22">Multi-pass membrane protein</topology>
    </subcellularLocation>
</comment>
<dbReference type="InterPro" id="IPR029058">
    <property type="entry name" value="AB_hydrolase_fold"/>
</dbReference>
<evidence type="ECO:0000256" key="15">
    <source>
        <dbReference type="ARBA" id="ARBA00023098"/>
    </source>
</evidence>
<evidence type="ECO:0000256" key="27">
    <source>
        <dbReference type="ARBA" id="ARBA00052106"/>
    </source>
</evidence>
<keyword evidence="9" id="KW-0967">Endosome</keyword>
<evidence type="ECO:0000256" key="34">
    <source>
        <dbReference type="SAM" id="Phobius"/>
    </source>
</evidence>
<feature type="compositionally biased region" description="Low complexity" evidence="33">
    <location>
        <begin position="1047"/>
        <end position="1060"/>
    </location>
</feature>
<dbReference type="GO" id="GO:0046340">
    <property type="term" value="P:diacylglycerol catabolic process"/>
    <property type="evidence" value="ECO:0007669"/>
    <property type="project" value="TreeGrafter"/>
</dbReference>
<dbReference type="EMBL" id="JAEAOA010001321">
    <property type="protein sequence ID" value="KAK3595239.1"/>
    <property type="molecule type" value="Genomic_DNA"/>
</dbReference>
<dbReference type="CDD" id="cd00519">
    <property type="entry name" value="Lipase_3"/>
    <property type="match status" value="1"/>
</dbReference>
<evidence type="ECO:0000313" key="37">
    <source>
        <dbReference type="Proteomes" id="UP001195483"/>
    </source>
</evidence>
<keyword evidence="13 34" id="KW-1133">Transmembrane helix</keyword>
<comment type="cofactor">
    <cofactor evidence="1">
        <name>Ca(2+)</name>
        <dbReference type="ChEBI" id="CHEBI:29108"/>
    </cofactor>
</comment>
<evidence type="ECO:0000256" key="17">
    <source>
        <dbReference type="ARBA" id="ARBA00023180"/>
    </source>
</evidence>
<evidence type="ECO:0000256" key="21">
    <source>
        <dbReference type="ARBA" id="ARBA00026104"/>
    </source>
</evidence>
<keyword evidence="7 34" id="KW-0812">Transmembrane</keyword>
<evidence type="ECO:0000256" key="20">
    <source>
        <dbReference type="ARBA" id="ARBA00024531"/>
    </source>
</evidence>
<protein>
    <recommendedName>
        <fullName evidence="30">Diacylglycerol lipase-alpha</fullName>
        <ecNumber evidence="21">3.1.1.116</ecNumber>
    </recommendedName>
    <alternativeName>
        <fullName evidence="32">Neural stem cell-derived dendrite regulator</fullName>
    </alternativeName>
    <alternativeName>
        <fullName evidence="31">Sn1-specific diacylglycerol lipase alpha</fullName>
    </alternativeName>
</protein>
<evidence type="ECO:0000256" key="33">
    <source>
        <dbReference type="SAM" id="MobiDB-lite"/>
    </source>
</evidence>
<keyword evidence="8" id="KW-0479">Metal-binding</keyword>
<evidence type="ECO:0000256" key="14">
    <source>
        <dbReference type="ARBA" id="ARBA00023018"/>
    </source>
</evidence>
<evidence type="ECO:0000256" key="30">
    <source>
        <dbReference type="ARBA" id="ARBA00071957"/>
    </source>
</evidence>
<evidence type="ECO:0000256" key="5">
    <source>
        <dbReference type="ARBA" id="ARBA00022475"/>
    </source>
</evidence>
<reference evidence="36" key="2">
    <citation type="journal article" date="2021" name="Genome Biol. Evol.">
        <title>Developing a high-quality reference genome for a parasitic bivalve with doubly uniparental inheritance (Bivalvia: Unionida).</title>
        <authorList>
            <person name="Smith C.H."/>
        </authorList>
    </citation>
    <scope>NUCLEOTIDE SEQUENCE</scope>
    <source>
        <strain evidence="36">CHS0354</strain>
        <tissue evidence="36">Mantle</tissue>
    </source>
</reference>
<evidence type="ECO:0000256" key="13">
    <source>
        <dbReference type="ARBA" id="ARBA00022989"/>
    </source>
</evidence>
<evidence type="ECO:0000256" key="12">
    <source>
        <dbReference type="ARBA" id="ARBA00022963"/>
    </source>
</evidence>
<dbReference type="GO" id="GO:0098839">
    <property type="term" value="C:postsynaptic density membrane"/>
    <property type="evidence" value="ECO:0007669"/>
    <property type="project" value="UniProtKB-SubCell"/>
</dbReference>
<dbReference type="FunFam" id="3.40.50.1820:FF:000015">
    <property type="entry name" value="Sn1-specific diacylglycerol lipase alpha"/>
    <property type="match status" value="1"/>
</dbReference>
<evidence type="ECO:0000256" key="4">
    <source>
        <dbReference type="ARBA" id="ARBA00010701"/>
    </source>
</evidence>
<dbReference type="PANTHER" id="PTHR45792:SF8">
    <property type="entry name" value="DIACYLGLYCEROL LIPASE-ALPHA"/>
    <property type="match status" value="1"/>
</dbReference>
<evidence type="ECO:0000256" key="1">
    <source>
        <dbReference type="ARBA" id="ARBA00001913"/>
    </source>
</evidence>